<evidence type="ECO:0000313" key="1">
    <source>
        <dbReference type="EMBL" id="GAQ89152.1"/>
    </source>
</evidence>
<keyword evidence="2" id="KW-1185">Reference proteome</keyword>
<organism evidence="1 2">
    <name type="scientific">Klebsormidium nitens</name>
    <name type="common">Green alga</name>
    <name type="synonym">Ulothrix nitens</name>
    <dbReference type="NCBI Taxonomy" id="105231"/>
    <lineage>
        <taxon>Eukaryota</taxon>
        <taxon>Viridiplantae</taxon>
        <taxon>Streptophyta</taxon>
        <taxon>Klebsormidiophyceae</taxon>
        <taxon>Klebsormidiales</taxon>
        <taxon>Klebsormidiaceae</taxon>
        <taxon>Klebsormidium</taxon>
    </lineage>
</organism>
<sequence length="326" mass="35711">MTSSRRFLTNTLLDNGKVLLAGGLGRAGATTSAELYTPSEIMGIEDPHLEVTLAETQGRPLSFDFHGEAGRTYCMISDSCLQLNVLMFGVPAGSRILKDTRDNSVEPFFDGTWMSGFGILYLDQSGEQKSITIRLDPARAPPARQATKRTSGQVGEKQTNFVIFRIFDVHRGPRDRWHSAQDLESAPSGWIRPDGMATISRLAGRPNALAVSISDILLLEVASDSRKDLIADPPIHYLNFEVKRLATWTDVHGFLGQMFAPGAATERLAMGTLEGLLHREYLESTDDDYLTSDLSTADCAFNRFGEVSDGMMIVEQSATSILKGDS</sequence>
<dbReference type="EMBL" id="DF237441">
    <property type="protein sequence ID" value="GAQ89152.1"/>
    <property type="molecule type" value="Genomic_DNA"/>
</dbReference>
<dbReference type="AlphaFoldDB" id="A0A1Y1IGG3"/>
<dbReference type="PANTHER" id="PTHR31656">
    <property type="entry name" value="ROOT CAP DOMAIN-CONTAINING PROTEIN"/>
    <property type="match status" value="1"/>
</dbReference>
<reference evidence="1 2" key="1">
    <citation type="journal article" date="2014" name="Nat. Commun.">
        <title>Klebsormidium flaccidum genome reveals primary factors for plant terrestrial adaptation.</title>
        <authorList>
            <person name="Hori K."/>
            <person name="Maruyama F."/>
            <person name="Fujisawa T."/>
            <person name="Togashi T."/>
            <person name="Yamamoto N."/>
            <person name="Seo M."/>
            <person name="Sato S."/>
            <person name="Yamada T."/>
            <person name="Mori H."/>
            <person name="Tajima N."/>
            <person name="Moriyama T."/>
            <person name="Ikeuchi M."/>
            <person name="Watanabe M."/>
            <person name="Wada H."/>
            <person name="Kobayashi K."/>
            <person name="Saito M."/>
            <person name="Masuda T."/>
            <person name="Sasaki-Sekimoto Y."/>
            <person name="Mashiguchi K."/>
            <person name="Awai K."/>
            <person name="Shimojima M."/>
            <person name="Masuda S."/>
            <person name="Iwai M."/>
            <person name="Nobusawa T."/>
            <person name="Narise T."/>
            <person name="Kondo S."/>
            <person name="Saito H."/>
            <person name="Sato R."/>
            <person name="Murakawa M."/>
            <person name="Ihara Y."/>
            <person name="Oshima-Yamada Y."/>
            <person name="Ohtaka K."/>
            <person name="Satoh M."/>
            <person name="Sonobe K."/>
            <person name="Ishii M."/>
            <person name="Ohtani R."/>
            <person name="Kanamori-Sato M."/>
            <person name="Honoki R."/>
            <person name="Miyazaki D."/>
            <person name="Mochizuki H."/>
            <person name="Umetsu J."/>
            <person name="Higashi K."/>
            <person name="Shibata D."/>
            <person name="Kamiya Y."/>
            <person name="Sato N."/>
            <person name="Nakamura Y."/>
            <person name="Tabata S."/>
            <person name="Ida S."/>
            <person name="Kurokawa K."/>
            <person name="Ohta H."/>
        </authorList>
    </citation>
    <scope>NUCLEOTIDE SEQUENCE [LARGE SCALE GENOMIC DNA]</scope>
    <source>
        <strain evidence="1 2">NIES-2285</strain>
    </source>
</reference>
<proteinExistence type="predicted"/>
<protein>
    <submittedName>
        <fullName evidence="1">Uncharacterized protein</fullName>
    </submittedName>
</protein>
<accession>A0A1Y1IGG3</accession>
<gene>
    <name evidence="1" type="ORF">KFL_004920020</name>
</gene>
<name>A0A1Y1IGG3_KLENI</name>
<evidence type="ECO:0000313" key="2">
    <source>
        <dbReference type="Proteomes" id="UP000054558"/>
    </source>
</evidence>
<dbReference type="OrthoDB" id="2012063at2759"/>
<dbReference type="Proteomes" id="UP000054558">
    <property type="component" value="Unassembled WGS sequence"/>
</dbReference>